<dbReference type="AlphaFoldDB" id="M1E016"/>
<evidence type="ECO:0000313" key="3">
    <source>
        <dbReference type="Proteomes" id="UP000011115"/>
    </source>
</evidence>
<evidence type="ECO:0000313" key="2">
    <source>
        <dbReference type="EnsemblPlants" id="PGSC0003DMT400097161"/>
    </source>
</evidence>
<protein>
    <submittedName>
        <fullName evidence="2">Uncharacterized protein</fullName>
    </submittedName>
</protein>
<sequence>MLCMRGLTLTIVQTTELLLPLANNKVLSSNMYNNMSNQRKENKIPAKIAKTKTKGRKELQAQYMNIPINVPPDKRTKKCQTNKGPEIDEYVVDNSEDEMDGDNHSVKDLDEEDETSELLIRAFSPYPDKGLEKEIQKVANMQGLSPRGLHHDRDELTIP</sequence>
<dbReference type="Proteomes" id="UP000011115">
    <property type="component" value="Unassembled WGS sequence"/>
</dbReference>
<dbReference type="PaxDb" id="4113-PGSC0003DMT400097161"/>
<dbReference type="Gramene" id="PGSC0003DMT400097161">
    <property type="protein sequence ID" value="PGSC0003DMT400097161"/>
    <property type="gene ID" value="PGSC0003DMG400046732"/>
</dbReference>
<accession>M1E016</accession>
<reference evidence="3" key="1">
    <citation type="journal article" date="2011" name="Nature">
        <title>Genome sequence and analysis of the tuber crop potato.</title>
        <authorList>
            <consortium name="The Potato Genome Sequencing Consortium"/>
        </authorList>
    </citation>
    <scope>NUCLEOTIDE SEQUENCE [LARGE SCALE GENOMIC DNA]</scope>
    <source>
        <strain evidence="3">cv. DM1-3 516 R44</strain>
    </source>
</reference>
<proteinExistence type="predicted"/>
<organism evidence="2 3">
    <name type="scientific">Solanum tuberosum</name>
    <name type="common">Potato</name>
    <dbReference type="NCBI Taxonomy" id="4113"/>
    <lineage>
        <taxon>Eukaryota</taxon>
        <taxon>Viridiplantae</taxon>
        <taxon>Streptophyta</taxon>
        <taxon>Embryophyta</taxon>
        <taxon>Tracheophyta</taxon>
        <taxon>Spermatophyta</taxon>
        <taxon>Magnoliopsida</taxon>
        <taxon>eudicotyledons</taxon>
        <taxon>Gunneridae</taxon>
        <taxon>Pentapetalae</taxon>
        <taxon>asterids</taxon>
        <taxon>lamiids</taxon>
        <taxon>Solanales</taxon>
        <taxon>Solanaceae</taxon>
        <taxon>Solanoideae</taxon>
        <taxon>Solaneae</taxon>
        <taxon>Solanum</taxon>
    </lineage>
</organism>
<dbReference type="HOGENOM" id="CLU_1663753_0_0_1"/>
<keyword evidence="3" id="KW-1185">Reference proteome</keyword>
<dbReference type="EnsemblPlants" id="PGSC0003DMT400097161">
    <property type="protein sequence ID" value="PGSC0003DMT400097161"/>
    <property type="gene ID" value="PGSC0003DMG400046732"/>
</dbReference>
<name>M1E016_SOLTU</name>
<evidence type="ECO:0000256" key="1">
    <source>
        <dbReference type="SAM" id="MobiDB-lite"/>
    </source>
</evidence>
<dbReference type="InParanoid" id="M1E016"/>
<reference evidence="2" key="2">
    <citation type="submission" date="2015-06" db="UniProtKB">
        <authorList>
            <consortium name="EnsemblPlants"/>
        </authorList>
    </citation>
    <scope>IDENTIFICATION</scope>
    <source>
        <strain evidence="2">DM1-3 516 R44</strain>
    </source>
</reference>
<feature type="region of interest" description="Disordered" evidence="1">
    <location>
        <begin position="93"/>
        <end position="115"/>
    </location>
</feature>